<evidence type="ECO:0000259" key="2">
    <source>
        <dbReference type="Pfam" id="PF03795"/>
    </source>
</evidence>
<comment type="similarity">
    <text evidence="1">Belongs to the YciI family.</text>
</comment>
<dbReference type="PANTHER" id="PTHR35174">
    <property type="entry name" value="BLL7171 PROTEIN-RELATED"/>
    <property type="match status" value="1"/>
</dbReference>
<gene>
    <name evidence="3" type="ORF">JOF48_000768</name>
</gene>
<sequence length="121" mass="12843">MTQYMISVSHNTAEAPTMESMDPAVIQPIINAVDAFNARLRAKGAWVFAGGLHPIQTATTVDNTGDGAVVTDGPAHQGEEYLGGFWVIEAAGRDEALEWARQASKACAGVVEVRAFQDEPA</sequence>
<dbReference type="PANTHER" id="PTHR35174:SF3">
    <property type="entry name" value="BLL7171 PROTEIN"/>
    <property type="match status" value="1"/>
</dbReference>
<dbReference type="SUPFAM" id="SSF54909">
    <property type="entry name" value="Dimeric alpha+beta barrel"/>
    <property type="match status" value="1"/>
</dbReference>
<evidence type="ECO:0000256" key="1">
    <source>
        <dbReference type="ARBA" id="ARBA00007689"/>
    </source>
</evidence>
<protein>
    <recommendedName>
        <fullName evidence="2">YCII-related domain-containing protein</fullName>
    </recommendedName>
</protein>
<proteinExistence type="inferred from homology"/>
<dbReference type="Pfam" id="PF03795">
    <property type="entry name" value="YCII"/>
    <property type="match status" value="1"/>
</dbReference>
<accession>A0ABS4YT47</accession>
<evidence type="ECO:0000313" key="4">
    <source>
        <dbReference type="Proteomes" id="UP000711614"/>
    </source>
</evidence>
<dbReference type="RefSeq" id="WP_209677467.1">
    <property type="nucleotide sequence ID" value="NZ_JAGIOI010000001.1"/>
</dbReference>
<feature type="domain" description="YCII-related" evidence="2">
    <location>
        <begin position="24"/>
        <end position="115"/>
    </location>
</feature>
<comment type="caution">
    <text evidence="3">The sequence shown here is derived from an EMBL/GenBank/DDBJ whole genome shotgun (WGS) entry which is preliminary data.</text>
</comment>
<evidence type="ECO:0000313" key="3">
    <source>
        <dbReference type="EMBL" id="MBP2411969.1"/>
    </source>
</evidence>
<reference evidence="3 4" key="1">
    <citation type="submission" date="2021-03" db="EMBL/GenBank/DDBJ databases">
        <title>Sequencing the genomes of 1000 actinobacteria strains.</title>
        <authorList>
            <person name="Klenk H.-P."/>
        </authorList>
    </citation>
    <scope>NUCLEOTIDE SEQUENCE [LARGE SCALE GENOMIC DNA]</scope>
    <source>
        <strain evidence="3 4">DSM 16005</strain>
    </source>
</reference>
<name>A0ABS4YT47_9MICC</name>
<dbReference type="Gene3D" id="3.30.70.1060">
    <property type="entry name" value="Dimeric alpha+beta barrel"/>
    <property type="match status" value="1"/>
</dbReference>
<keyword evidence="4" id="KW-1185">Reference proteome</keyword>
<dbReference type="Proteomes" id="UP000711614">
    <property type="component" value="Unassembled WGS sequence"/>
</dbReference>
<dbReference type="InterPro" id="IPR005545">
    <property type="entry name" value="YCII"/>
</dbReference>
<dbReference type="EMBL" id="JAGIOI010000001">
    <property type="protein sequence ID" value="MBP2411969.1"/>
    <property type="molecule type" value="Genomic_DNA"/>
</dbReference>
<organism evidence="3 4">
    <name type="scientific">Arthrobacter stackebrandtii</name>
    <dbReference type="NCBI Taxonomy" id="272161"/>
    <lineage>
        <taxon>Bacteria</taxon>
        <taxon>Bacillati</taxon>
        <taxon>Actinomycetota</taxon>
        <taxon>Actinomycetes</taxon>
        <taxon>Micrococcales</taxon>
        <taxon>Micrococcaceae</taxon>
        <taxon>Arthrobacter</taxon>
    </lineage>
</organism>
<dbReference type="InterPro" id="IPR011008">
    <property type="entry name" value="Dimeric_a/b-barrel"/>
</dbReference>